<sequence>TVDVANEITPMPSASQYVPTFKSEAIIIKPIKPLAKIKKTPQSVTVAAIENESEKIRANLRTILNYSNATPIKAHCDMGYACCYCDSRHQSAADLKQHT</sequence>
<accession>A0A1E1WR90</accession>
<protein>
    <submittedName>
        <fullName evidence="1">Uncharacterized protein</fullName>
    </submittedName>
</protein>
<name>A0A1E1WR90_PECGO</name>
<proteinExistence type="predicted"/>
<evidence type="ECO:0000313" key="1">
    <source>
        <dbReference type="EMBL" id="JAT89356.1"/>
    </source>
</evidence>
<feature type="non-terminal residue" evidence="1">
    <location>
        <position position="99"/>
    </location>
</feature>
<gene>
    <name evidence="1" type="ORF">g.16211</name>
</gene>
<dbReference type="OrthoDB" id="6077919at2759"/>
<dbReference type="EMBL" id="GDQN01001698">
    <property type="protein sequence ID" value="JAT89356.1"/>
    <property type="molecule type" value="Transcribed_RNA"/>
</dbReference>
<organism evidence="1">
    <name type="scientific">Pectinophora gossypiella</name>
    <name type="common">Cotton pink bollworm</name>
    <name type="synonym">Depressaria gossypiella</name>
    <dbReference type="NCBI Taxonomy" id="13191"/>
    <lineage>
        <taxon>Eukaryota</taxon>
        <taxon>Metazoa</taxon>
        <taxon>Ecdysozoa</taxon>
        <taxon>Arthropoda</taxon>
        <taxon>Hexapoda</taxon>
        <taxon>Insecta</taxon>
        <taxon>Pterygota</taxon>
        <taxon>Neoptera</taxon>
        <taxon>Endopterygota</taxon>
        <taxon>Lepidoptera</taxon>
        <taxon>Glossata</taxon>
        <taxon>Ditrysia</taxon>
        <taxon>Gelechioidea</taxon>
        <taxon>Gelechiidae</taxon>
        <taxon>Apatetrinae</taxon>
        <taxon>Pectinophora</taxon>
    </lineage>
</organism>
<feature type="non-terminal residue" evidence="1">
    <location>
        <position position="1"/>
    </location>
</feature>
<reference evidence="1" key="1">
    <citation type="submission" date="2015-09" db="EMBL/GenBank/DDBJ databases">
        <title>De novo assembly of Pectinophora gossypiella (Pink Bollworm) gut transcriptome.</title>
        <authorList>
            <person name="Tassone E.E."/>
        </authorList>
    </citation>
    <scope>NUCLEOTIDE SEQUENCE</scope>
</reference>
<dbReference type="AlphaFoldDB" id="A0A1E1WR90"/>